<dbReference type="PRINTS" id="PR00080">
    <property type="entry name" value="SDRFAMILY"/>
</dbReference>
<comment type="similarity">
    <text evidence="1">Belongs to the short-chain dehydrogenases/reductases (SDR) family.</text>
</comment>
<name>A0A838Y3R1_9HYPH</name>
<dbReference type="InterPro" id="IPR036291">
    <property type="entry name" value="NAD(P)-bd_dom_sf"/>
</dbReference>
<reference evidence="2 3" key="2">
    <citation type="submission" date="2020-08" db="EMBL/GenBank/DDBJ databases">
        <title>Stappia taiwanensis sp. nov., isolated from a coastal thermal spring.</title>
        <authorList>
            <person name="Kampfer P."/>
        </authorList>
    </citation>
    <scope>NUCLEOTIDE SEQUENCE [LARGE SCALE GENOMIC DNA]</scope>
    <source>
        <strain evidence="2 3">DSM 23284</strain>
    </source>
</reference>
<dbReference type="NCBIfam" id="NF005559">
    <property type="entry name" value="PRK07231.1"/>
    <property type="match status" value="1"/>
</dbReference>
<dbReference type="Pfam" id="PF13561">
    <property type="entry name" value="adh_short_C2"/>
    <property type="match status" value="1"/>
</dbReference>
<dbReference type="Gene3D" id="3.40.50.720">
    <property type="entry name" value="NAD(P)-binding Rossmann-like Domain"/>
    <property type="match status" value="1"/>
</dbReference>
<gene>
    <name evidence="2" type="ORF">H1W37_18250</name>
</gene>
<dbReference type="PANTHER" id="PTHR42760:SF122">
    <property type="entry name" value="NAD(P)-BINDING PROTEIN"/>
    <property type="match status" value="1"/>
</dbReference>
<evidence type="ECO:0000256" key="1">
    <source>
        <dbReference type="ARBA" id="ARBA00006484"/>
    </source>
</evidence>
<comment type="caution">
    <text evidence="2">The sequence shown here is derived from an EMBL/GenBank/DDBJ whole genome shotgun (WGS) entry which is preliminary data.</text>
</comment>
<dbReference type="GO" id="GO:0016616">
    <property type="term" value="F:oxidoreductase activity, acting on the CH-OH group of donors, NAD or NADP as acceptor"/>
    <property type="evidence" value="ECO:0007669"/>
    <property type="project" value="TreeGrafter"/>
</dbReference>
<evidence type="ECO:0000313" key="2">
    <source>
        <dbReference type="EMBL" id="MBA4613603.1"/>
    </source>
</evidence>
<dbReference type="FunFam" id="3.40.50.720:FF:000084">
    <property type="entry name" value="Short-chain dehydrogenase reductase"/>
    <property type="match status" value="1"/>
</dbReference>
<dbReference type="PANTHER" id="PTHR42760">
    <property type="entry name" value="SHORT-CHAIN DEHYDROGENASES/REDUCTASES FAMILY MEMBER"/>
    <property type="match status" value="1"/>
</dbReference>
<protein>
    <submittedName>
        <fullName evidence="2">SDR family oxidoreductase</fullName>
    </submittedName>
</protein>
<dbReference type="GO" id="GO:0006633">
    <property type="term" value="P:fatty acid biosynthetic process"/>
    <property type="evidence" value="ECO:0007669"/>
    <property type="project" value="TreeGrafter"/>
</dbReference>
<reference evidence="2 3" key="1">
    <citation type="submission" date="2020-07" db="EMBL/GenBank/DDBJ databases">
        <authorList>
            <person name="Li M."/>
        </authorList>
    </citation>
    <scope>NUCLEOTIDE SEQUENCE [LARGE SCALE GENOMIC DNA]</scope>
    <source>
        <strain evidence="2 3">DSM 23284</strain>
    </source>
</reference>
<sequence>MDKSETDIATSPFRLDGKVALVTGCGSSGPGWGNGKAISVLFARQGAQVYGVDLNADAAAETARIVAEENGTMHVGTCDVTRAGETAALIESCLARFGRIDVLVNNVGRSEPGEPATMDEETWDAQLDVNLKSAYLTCKSALPVMEKQGSGSIVNVSSVAGLRYIGKPQVAYAASKAGLMQMTKTTAVLYASKGIRLNCVVPGLMHTPLVTQLADKYAAGQYDAFVATRNQQVPMGRMGSAWDVAHAALFLAADESRYVTGTELLVDGGLTAATR</sequence>
<dbReference type="Proteomes" id="UP000559404">
    <property type="component" value="Unassembled WGS sequence"/>
</dbReference>
<dbReference type="AlphaFoldDB" id="A0A838Y3R1"/>
<organism evidence="2 3">
    <name type="scientific">Stappia taiwanensis</name>
    <dbReference type="NCBI Taxonomy" id="992267"/>
    <lineage>
        <taxon>Bacteria</taxon>
        <taxon>Pseudomonadati</taxon>
        <taxon>Pseudomonadota</taxon>
        <taxon>Alphaproteobacteria</taxon>
        <taxon>Hyphomicrobiales</taxon>
        <taxon>Stappiaceae</taxon>
        <taxon>Stappia</taxon>
    </lineage>
</organism>
<dbReference type="InterPro" id="IPR002347">
    <property type="entry name" value="SDR_fam"/>
</dbReference>
<dbReference type="InterPro" id="IPR020904">
    <property type="entry name" value="Sc_DH/Rdtase_CS"/>
</dbReference>
<accession>A0A838Y3R1</accession>
<evidence type="ECO:0000313" key="3">
    <source>
        <dbReference type="Proteomes" id="UP000559404"/>
    </source>
</evidence>
<dbReference type="RefSeq" id="WP_181761801.1">
    <property type="nucleotide sequence ID" value="NZ_BMCR01000005.1"/>
</dbReference>
<dbReference type="GO" id="GO:0048038">
    <property type="term" value="F:quinone binding"/>
    <property type="evidence" value="ECO:0007669"/>
    <property type="project" value="TreeGrafter"/>
</dbReference>
<proteinExistence type="inferred from homology"/>
<keyword evidence="3" id="KW-1185">Reference proteome</keyword>
<dbReference type="PRINTS" id="PR00081">
    <property type="entry name" value="GDHRDH"/>
</dbReference>
<dbReference type="PROSITE" id="PS00061">
    <property type="entry name" value="ADH_SHORT"/>
    <property type="match status" value="1"/>
</dbReference>
<dbReference type="SUPFAM" id="SSF51735">
    <property type="entry name" value="NAD(P)-binding Rossmann-fold domains"/>
    <property type="match status" value="1"/>
</dbReference>
<dbReference type="EMBL" id="JACEON010000021">
    <property type="protein sequence ID" value="MBA4613603.1"/>
    <property type="molecule type" value="Genomic_DNA"/>
</dbReference>